<proteinExistence type="predicted"/>
<name>A0ABU7BVU7_9TELE</name>
<protein>
    <recommendedName>
        <fullName evidence="3">Secreted protein</fullName>
    </recommendedName>
</protein>
<evidence type="ECO:0008006" key="3">
    <source>
        <dbReference type="Google" id="ProtNLM"/>
    </source>
</evidence>
<reference evidence="1 2" key="1">
    <citation type="submission" date="2021-07" db="EMBL/GenBank/DDBJ databases">
        <authorList>
            <person name="Palmer J.M."/>
        </authorList>
    </citation>
    <scope>NUCLEOTIDE SEQUENCE [LARGE SCALE GENOMIC DNA]</scope>
    <source>
        <strain evidence="1 2">AT_MEX2019</strain>
        <tissue evidence="1">Muscle</tissue>
    </source>
</reference>
<evidence type="ECO:0000313" key="2">
    <source>
        <dbReference type="Proteomes" id="UP001345963"/>
    </source>
</evidence>
<organism evidence="1 2">
    <name type="scientific">Ataeniobius toweri</name>
    <dbReference type="NCBI Taxonomy" id="208326"/>
    <lineage>
        <taxon>Eukaryota</taxon>
        <taxon>Metazoa</taxon>
        <taxon>Chordata</taxon>
        <taxon>Craniata</taxon>
        <taxon>Vertebrata</taxon>
        <taxon>Euteleostomi</taxon>
        <taxon>Actinopterygii</taxon>
        <taxon>Neopterygii</taxon>
        <taxon>Teleostei</taxon>
        <taxon>Neoteleostei</taxon>
        <taxon>Acanthomorphata</taxon>
        <taxon>Ovalentaria</taxon>
        <taxon>Atherinomorphae</taxon>
        <taxon>Cyprinodontiformes</taxon>
        <taxon>Goodeidae</taxon>
        <taxon>Ataeniobius</taxon>
    </lineage>
</organism>
<dbReference type="Proteomes" id="UP001345963">
    <property type="component" value="Unassembled WGS sequence"/>
</dbReference>
<evidence type="ECO:0000313" key="1">
    <source>
        <dbReference type="EMBL" id="MED6254777.1"/>
    </source>
</evidence>
<accession>A0ABU7BVU7</accession>
<comment type="caution">
    <text evidence="1">The sequence shown here is derived from an EMBL/GenBank/DDBJ whole genome shotgun (WGS) entry which is preliminary data.</text>
</comment>
<keyword evidence="2" id="KW-1185">Reference proteome</keyword>
<sequence>MNATLNSAMFVVLVRVRRMWVTVRGGATSSSFQKNHVSHVHTAKQNQCFDIFLLWDLFLKMITFGLPKRHIGVDATPKQQNTFVDTPKLVSGWTGPKALTEQL</sequence>
<gene>
    <name evidence="1" type="ORF">ATANTOWER_000093</name>
</gene>
<dbReference type="EMBL" id="JAHUTI010069849">
    <property type="protein sequence ID" value="MED6254777.1"/>
    <property type="molecule type" value="Genomic_DNA"/>
</dbReference>